<organism evidence="2">
    <name type="scientific">marine metagenome</name>
    <dbReference type="NCBI Taxonomy" id="408172"/>
    <lineage>
        <taxon>unclassified sequences</taxon>
        <taxon>metagenomes</taxon>
        <taxon>ecological metagenomes</taxon>
    </lineage>
</organism>
<feature type="transmembrane region" description="Helical" evidence="1">
    <location>
        <begin position="96"/>
        <end position="125"/>
    </location>
</feature>
<keyword evidence="1" id="KW-0472">Membrane</keyword>
<accession>A0A383B2G9</accession>
<keyword evidence="1" id="KW-1133">Transmembrane helix</keyword>
<feature type="non-terminal residue" evidence="2">
    <location>
        <position position="209"/>
    </location>
</feature>
<keyword evidence="1" id="KW-0812">Transmembrane</keyword>
<sequence length="209" mass="22933">MADQTPHMYGGQAVIEGVMIRGRDNFGLAVRREDGSIERHQEPLSSLYNGRPRRWPLVRGFLTLLETMLLGIKALQLSANMAAMDRDPDAEEGVPGWVMASTLGVSLVFGIGLFFITPLLIAWALNPVLNSDLLSEIVEGVIRLLFLLGYISAISLLRDVKRVFAYHGAEHMTVHALEAGLPLTVENVRKFGTPHARCGTAFLLTVVVV</sequence>
<dbReference type="Pfam" id="PF07136">
    <property type="entry name" value="DUF1385"/>
    <property type="match status" value="1"/>
</dbReference>
<evidence type="ECO:0000256" key="1">
    <source>
        <dbReference type="SAM" id="Phobius"/>
    </source>
</evidence>
<proteinExistence type="predicted"/>
<dbReference type="EMBL" id="UINC01196837">
    <property type="protein sequence ID" value="SVE14023.1"/>
    <property type="molecule type" value="Genomic_DNA"/>
</dbReference>
<gene>
    <name evidence="2" type="ORF">METZ01_LOCUS466877</name>
</gene>
<dbReference type="PANTHER" id="PTHR42867">
    <property type="entry name" value="MEMBRANE PROTEIN-RELATED"/>
    <property type="match status" value="1"/>
</dbReference>
<feature type="transmembrane region" description="Helical" evidence="1">
    <location>
        <begin position="137"/>
        <end position="157"/>
    </location>
</feature>
<reference evidence="2" key="1">
    <citation type="submission" date="2018-05" db="EMBL/GenBank/DDBJ databases">
        <authorList>
            <person name="Lanie J.A."/>
            <person name="Ng W.-L."/>
            <person name="Kazmierczak K.M."/>
            <person name="Andrzejewski T.M."/>
            <person name="Davidsen T.M."/>
            <person name="Wayne K.J."/>
            <person name="Tettelin H."/>
            <person name="Glass J.I."/>
            <person name="Rusch D."/>
            <person name="Podicherti R."/>
            <person name="Tsui H.-C.T."/>
            <person name="Winkler M.E."/>
        </authorList>
    </citation>
    <scope>NUCLEOTIDE SEQUENCE</scope>
</reference>
<name>A0A383B2G9_9ZZZZ</name>
<dbReference type="InterPro" id="IPR010787">
    <property type="entry name" value="DUF1385"/>
</dbReference>
<protein>
    <recommendedName>
        <fullName evidence="3">DUF1385 domain-containing protein</fullName>
    </recommendedName>
</protein>
<dbReference type="PANTHER" id="PTHR42867:SF1">
    <property type="entry name" value="MEMBRANE PROTEIN-RELATED"/>
    <property type="match status" value="1"/>
</dbReference>
<evidence type="ECO:0008006" key="3">
    <source>
        <dbReference type="Google" id="ProtNLM"/>
    </source>
</evidence>
<dbReference type="AlphaFoldDB" id="A0A383B2G9"/>
<evidence type="ECO:0000313" key="2">
    <source>
        <dbReference type="EMBL" id="SVE14023.1"/>
    </source>
</evidence>